<evidence type="ECO:0000256" key="5">
    <source>
        <dbReference type="ARBA" id="ARBA00023136"/>
    </source>
</evidence>
<feature type="domain" description="AP complex mu/sigma subunit" evidence="7">
    <location>
        <begin position="1"/>
        <end position="139"/>
    </location>
</feature>
<keyword evidence="5 6" id="KW-0472">Membrane</keyword>
<evidence type="ECO:0000256" key="6">
    <source>
        <dbReference type="PIRNR" id="PIRNR015588"/>
    </source>
</evidence>
<dbReference type="AlphaFoldDB" id="A0A9W8KYQ5"/>
<dbReference type="Gene3D" id="3.30.450.60">
    <property type="match status" value="1"/>
</dbReference>
<evidence type="ECO:0000256" key="3">
    <source>
        <dbReference type="ARBA" id="ARBA00022448"/>
    </source>
</evidence>
<evidence type="ECO:0000313" key="8">
    <source>
        <dbReference type="EMBL" id="KAJ2679888.1"/>
    </source>
</evidence>
<dbReference type="InterPro" id="IPR016635">
    <property type="entry name" value="AP_complex_ssu"/>
</dbReference>
<dbReference type="PANTHER" id="PTHR11753">
    <property type="entry name" value="ADAPTOR COMPLEXES SMALL SUBUNIT FAMILY"/>
    <property type="match status" value="1"/>
</dbReference>
<dbReference type="InterPro" id="IPR022775">
    <property type="entry name" value="AP_mu_sigma_su"/>
</dbReference>
<proteinExistence type="inferred from homology"/>
<gene>
    <name evidence="8" type="primary">APS3</name>
    <name evidence="8" type="ORF">GGI25_001077</name>
</gene>
<sequence>MIHAVMIINQLGKPRLLKFYDQTDTATQQSALRDIYALVSQRADNLCRFISYPKWANARIIYRRYATLFFIFIVDHSESELGIIDLIQVFVEALDRVFENVSELDIIFNFDEVHYVLSEIVTAGMASEVNLTEIARAVGDARKLAKPIEPSRLGLASFRRGFS</sequence>
<evidence type="ECO:0000256" key="1">
    <source>
        <dbReference type="ARBA" id="ARBA00004308"/>
    </source>
</evidence>
<dbReference type="Pfam" id="PF01217">
    <property type="entry name" value="Clat_adaptor_s"/>
    <property type="match status" value="1"/>
</dbReference>
<comment type="caution">
    <text evidence="8">The sequence shown here is derived from an EMBL/GenBank/DDBJ whole genome shotgun (WGS) entry which is preliminary data.</text>
</comment>
<dbReference type="SUPFAM" id="SSF64356">
    <property type="entry name" value="SNARE-like"/>
    <property type="match status" value="1"/>
</dbReference>
<name>A0A9W8KYQ5_9FUNG</name>
<keyword evidence="4 6" id="KW-0653">Protein transport</keyword>
<dbReference type="Proteomes" id="UP001151518">
    <property type="component" value="Unassembled WGS sequence"/>
</dbReference>
<dbReference type="EMBL" id="JANBTW010000008">
    <property type="protein sequence ID" value="KAJ2679888.1"/>
    <property type="molecule type" value="Genomic_DNA"/>
</dbReference>
<dbReference type="GO" id="GO:0006886">
    <property type="term" value="P:intracellular protein transport"/>
    <property type="evidence" value="ECO:0007669"/>
    <property type="project" value="UniProtKB-UniRule"/>
</dbReference>
<evidence type="ECO:0000256" key="4">
    <source>
        <dbReference type="ARBA" id="ARBA00022927"/>
    </source>
</evidence>
<comment type="subcellular location">
    <subcellularLocation>
        <location evidence="1">Endomembrane system</location>
    </subcellularLocation>
</comment>
<comment type="similarity">
    <text evidence="2 6">Belongs to the adaptor complexes small subunit family.</text>
</comment>
<keyword evidence="3 6" id="KW-0813">Transport</keyword>
<accession>A0A9W8KYQ5</accession>
<dbReference type="InterPro" id="IPR011012">
    <property type="entry name" value="Longin-like_dom_sf"/>
</dbReference>
<dbReference type="GO" id="GO:0012505">
    <property type="term" value="C:endomembrane system"/>
    <property type="evidence" value="ECO:0007669"/>
    <property type="project" value="UniProtKB-SubCell"/>
</dbReference>
<dbReference type="PIRSF" id="PIRSF015588">
    <property type="entry name" value="AP_complex_sigma"/>
    <property type="match status" value="1"/>
</dbReference>
<evidence type="ECO:0000259" key="7">
    <source>
        <dbReference type="Pfam" id="PF01217"/>
    </source>
</evidence>
<protein>
    <recommendedName>
        <fullName evidence="6">AP complex subunit sigma</fullName>
    </recommendedName>
</protein>
<evidence type="ECO:0000313" key="9">
    <source>
        <dbReference type="Proteomes" id="UP001151518"/>
    </source>
</evidence>
<reference evidence="8" key="1">
    <citation type="submission" date="2022-07" db="EMBL/GenBank/DDBJ databases">
        <title>Phylogenomic reconstructions and comparative analyses of Kickxellomycotina fungi.</title>
        <authorList>
            <person name="Reynolds N.K."/>
            <person name="Stajich J.E."/>
            <person name="Barry K."/>
            <person name="Grigoriev I.V."/>
            <person name="Crous P."/>
            <person name="Smith M.E."/>
        </authorList>
    </citation>
    <scope>NUCLEOTIDE SEQUENCE</scope>
    <source>
        <strain evidence="8">NRRL 3115</strain>
    </source>
</reference>
<evidence type="ECO:0000256" key="2">
    <source>
        <dbReference type="ARBA" id="ARBA00006972"/>
    </source>
</evidence>
<dbReference type="OrthoDB" id="10261046at2759"/>
<organism evidence="8 9">
    <name type="scientific">Coemansia spiralis</name>
    <dbReference type="NCBI Taxonomy" id="417178"/>
    <lineage>
        <taxon>Eukaryota</taxon>
        <taxon>Fungi</taxon>
        <taxon>Fungi incertae sedis</taxon>
        <taxon>Zoopagomycota</taxon>
        <taxon>Kickxellomycotina</taxon>
        <taxon>Kickxellomycetes</taxon>
        <taxon>Kickxellales</taxon>
        <taxon>Kickxellaceae</taxon>
        <taxon>Coemansia</taxon>
    </lineage>
</organism>